<proteinExistence type="predicted"/>
<accession>A0A1I6TE29</accession>
<organism evidence="1 2">
    <name type="scientific">Brevundimonas viscosa</name>
    <dbReference type="NCBI Taxonomy" id="871741"/>
    <lineage>
        <taxon>Bacteria</taxon>
        <taxon>Pseudomonadati</taxon>
        <taxon>Pseudomonadota</taxon>
        <taxon>Alphaproteobacteria</taxon>
        <taxon>Caulobacterales</taxon>
        <taxon>Caulobacteraceae</taxon>
        <taxon>Brevundimonas</taxon>
    </lineage>
</organism>
<gene>
    <name evidence="1" type="ORF">SAMN05192570_3172</name>
</gene>
<dbReference type="EMBL" id="FOZV01000009">
    <property type="protein sequence ID" value="SFS87464.1"/>
    <property type="molecule type" value="Genomic_DNA"/>
</dbReference>
<evidence type="ECO:0000313" key="1">
    <source>
        <dbReference type="EMBL" id="SFS87464.1"/>
    </source>
</evidence>
<reference evidence="2" key="1">
    <citation type="submission" date="2016-10" db="EMBL/GenBank/DDBJ databases">
        <authorList>
            <person name="Varghese N."/>
            <person name="Submissions S."/>
        </authorList>
    </citation>
    <scope>NUCLEOTIDE SEQUENCE [LARGE SCALE GENOMIC DNA]</scope>
    <source>
        <strain evidence="2">CGMCC 1.10683</strain>
    </source>
</reference>
<keyword evidence="2" id="KW-1185">Reference proteome</keyword>
<dbReference type="Proteomes" id="UP000198788">
    <property type="component" value="Unassembled WGS sequence"/>
</dbReference>
<evidence type="ECO:0000313" key="2">
    <source>
        <dbReference type="Proteomes" id="UP000198788"/>
    </source>
</evidence>
<dbReference type="OrthoDB" id="7593174at2"/>
<dbReference type="RefSeq" id="WP_143105839.1">
    <property type="nucleotide sequence ID" value="NZ_FOZV01000009.1"/>
</dbReference>
<name>A0A1I6TE29_9CAUL</name>
<sequence>MEVAIDFYLISIRRKRKRGLKLLPFHDFDGKGTSGVAELAKSLIPMVKGNYKGIPEKTITVKNLKTDKVGFIGTFEQGAYGREGDVIDVTTGNSVLKKKKHHAEKIPYYFRVYVPLGADKGYLITQRLGLSGVSGNLKSIFREYFENAHPEYIVDIRSLAPDFIVKRFIKGGEPRSVTFIKHSIPPDYADVVSGKSVQSEGSIEVTYKSKEKGFFRKKEVANAITSTQGIKSVYAFDDFEPDDVKMTVDVNGKLRTISLQNQRNVRSSFDITDDVKLASSGYPARADVDAQTVILIKELANATGIKI</sequence>
<dbReference type="AlphaFoldDB" id="A0A1I6TE29"/>
<protein>
    <submittedName>
        <fullName evidence="1">Uncharacterized protein</fullName>
    </submittedName>
</protein>